<dbReference type="EMBL" id="MQUC01000003">
    <property type="protein sequence ID" value="PRP68288.1"/>
    <property type="molecule type" value="Genomic_DNA"/>
</dbReference>
<evidence type="ECO:0000313" key="1">
    <source>
        <dbReference type="EMBL" id="PRP68288.1"/>
    </source>
</evidence>
<protein>
    <recommendedName>
        <fullName evidence="3">SMP-30/Gluconolactonase/LRE-like region domain-containing protein</fullName>
    </recommendedName>
</protein>
<sequence length="273" mass="30250">MTMPVKQDAKLTLISETTNLSHAESVAYDPNYNRLYVSVQGEQEPGDGGIATIDVEGNIIDNAFTTGLNNPKGIALSGDYIYVSDVTELVEISRETGKVSNRYAVGDEQFLNDVAVDDQGNVYVSDMRSSSIYRLDFDKVFTKWLSSLELENPNGLLAVENDLYIAGWGLPGSENSEGNTQGRLLKLNITNQKIDKVTALPQGNLDGIQVFDDTHFLVSDWRRGTIFKISKLGDVKVFMTSEASVGDILYLRDQKLLALPLNRQNKVQLYKVN</sequence>
<gene>
    <name evidence="1" type="ORF">BST86_04505</name>
</gene>
<evidence type="ECO:0008006" key="3">
    <source>
        <dbReference type="Google" id="ProtNLM"/>
    </source>
</evidence>
<dbReference type="Proteomes" id="UP000239532">
    <property type="component" value="Unassembled WGS sequence"/>
</dbReference>
<comment type="caution">
    <text evidence="1">The sequence shown here is derived from an EMBL/GenBank/DDBJ whole genome shotgun (WGS) entry which is preliminary data.</text>
</comment>
<dbReference type="AlphaFoldDB" id="A0A2S9WXU1"/>
<name>A0A2S9WXU1_9FLAO</name>
<dbReference type="SUPFAM" id="SSF63825">
    <property type="entry name" value="YWTD domain"/>
    <property type="match status" value="1"/>
</dbReference>
<keyword evidence="2" id="KW-1185">Reference proteome</keyword>
<dbReference type="InterPro" id="IPR011042">
    <property type="entry name" value="6-blade_b-propeller_TolB-like"/>
</dbReference>
<dbReference type="Gene3D" id="2.120.10.30">
    <property type="entry name" value="TolB, C-terminal domain"/>
    <property type="match status" value="1"/>
</dbReference>
<proteinExistence type="predicted"/>
<organism evidence="1 2">
    <name type="scientific">Nonlabens agnitus</name>
    <dbReference type="NCBI Taxonomy" id="870484"/>
    <lineage>
        <taxon>Bacteria</taxon>
        <taxon>Pseudomonadati</taxon>
        <taxon>Bacteroidota</taxon>
        <taxon>Flavobacteriia</taxon>
        <taxon>Flavobacteriales</taxon>
        <taxon>Flavobacteriaceae</taxon>
        <taxon>Nonlabens</taxon>
    </lineage>
</organism>
<evidence type="ECO:0000313" key="2">
    <source>
        <dbReference type="Proteomes" id="UP000239532"/>
    </source>
</evidence>
<accession>A0A2S9WXU1</accession>
<reference evidence="1 2" key="1">
    <citation type="submission" date="2016-11" db="EMBL/GenBank/DDBJ databases">
        <title>Trade-off between light-utilization and light-protection in marine flavobacteria.</title>
        <authorList>
            <person name="Kumagai Y."/>
        </authorList>
    </citation>
    <scope>NUCLEOTIDE SEQUENCE [LARGE SCALE GENOMIC DNA]</scope>
    <source>
        <strain evidence="1 2">JCM 17109</strain>
    </source>
</reference>